<evidence type="ECO:0000313" key="3">
    <source>
        <dbReference type="EMBL" id="GEO35425.1"/>
    </source>
</evidence>
<evidence type="ECO:0000313" key="4">
    <source>
        <dbReference type="Proteomes" id="UP000321181"/>
    </source>
</evidence>
<dbReference type="InterPro" id="IPR051317">
    <property type="entry name" value="Gfo/Idh/MocA_oxidoreduct"/>
</dbReference>
<dbReference type="Pfam" id="PF01408">
    <property type="entry name" value="GFO_IDH_MocA"/>
    <property type="match status" value="1"/>
</dbReference>
<dbReference type="Gene3D" id="3.40.50.720">
    <property type="entry name" value="NAD(P)-binding Rossmann-like Domain"/>
    <property type="match status" value="1"/>
</dbReference>
<protein>
    <submittedName>
        <fullName evidence="3">Oxidoreductase</fullName>
    </submittedName>
</protein>
<dbReference type="Proteomes" id="UP000321181">
    <property type="component" value="Unassembled WGS sequence"/>
</dbReference>
<name>A0A512DG40_9CELL</name>
<dbReference type="PANTHER" id="PTHR43708:SF4">
    <property type="entry name" value="OXIDOREDUCTASE YCEM-RELATED"/>
    <property type="match status" value="1"/>
</dbReference>
<comment type="caution">
    <text evidence="3">The sequence shown here is derived from an EMBL/GenBank/DDBJ whole genome shotgun (WGS) entry which is preliminary data.</text>
</comment>
<dbReference type="AlphaFoldDB" id="A0A512DG40"/>
<evidence type="ECO:0000259" key="2">
    <source>
        <dbReference type="Pfam" id="PF21378"/>
    </source>
</evidence>
<proteinExistence type="predicted"/>
<dbReference type="InterPro" id="IPR000683">
    <property type="entry name" value="Gfo/Idh/MocA-like_OxRdtase_N"/>
</dbReference>
<dbReference type="EMBL" id="BJYY01000019">
    <property type="protein sequence ID" value="GEO35425.1"/>
    <property type="molecule type" value="Genomic_DNA"/>
</dbReference>
<dbReference type="Pfam" id="PF21378">
    <property type="entry name" value="YceM-like_C"/>
    <property type="match status" value="1"/>
</dbReference>
<dbReference type="OrthoDB" id="256869at2"/>
<dbReference type="GO" id="GO:0000166">
    <property type="term" value="F:nucleotide binding"/>
    <property type="evidence" value="ECO:0007669"/>
    <property type="project" value="InterPro"/>
</dbReference>
<feature type="domain" description="YceM-like C-terminal" evidence="2">
    <location>
        <begin position="138"/>
        <end position="235"/>
    </location>
</feature>
<organism evidence="3 4">
    <name type="scientific">Cellulomonas aerilata</name>
    <dbReference type="NCBI Taxonomy" id="515326"/>
    <lineage>
        <taxon>Bacteria</taxon>
        <taxon>Bacillati</taxon>
        <taxon>Actinomycetota</taxon>
        <taxon>Actinomycetes</taxon>
        <taxon>Micrococcales</taxon>
        <taxon>Cellulomonadaceae</taxon>
        <taxon>Cellulomonas</taxon>
    </lineage>
</organism>
<sequence length="303" mass="32267">MRVGIIGLGDIARKAYLPVLAATPGVTPVLVTRNPTTLDDVGGALRVPDRFTSVDDAVDAGLDAALVHTPSDTHPAIAGTLLRAGVPVLVDKPLATDAGAARDLVALAERTGTSLTVGFNRRFAPAVAELATWDDRDVVVLHKHRAHPLGPARAMVFDDFIHVVDTLRFLVPSSLGDLTVSVRTTPDGLCRRLAVQFTGSGRLAVGVMSWTAGTAHELLDVVGDGRRRQVTDLADVVDLAHGERLVRRDGWAPATRLRGFDAMCAHFLDAVRSGRRLDATDALVTHELCERVVREAEADPAEG</sequence>
<dbReference type="InterPro" id="IPR036291">
    <property type="entry name" value="NAD(P)-bd_dom_sf"/>
</dbReference>
<keyword evidence="4" id="KW-1185">Reference proteome</keyword>
<feature type="domain" description="Gfo/Idh/MocA-like oxidoreductase N-terminal" evidence="1">
    <location>
        <begin position="1"/>
        <end position="119"/>
    </location>
</feature>
<evidence type="ECO:0000259" key="1">
    <source>
        <dbReference type="Pfam" id="PF01408"/>
    </source>
</evidence>
<dbReference type="SUPFAM" id="SSF51735">
    <property type="entry name" value="NAD(P)-binding Rossmann-fold domains"/>
    <property type="match status" value="1"/>
</dbReference>
<accession>A0A512DG40</accession>
<dbReference type="Gene3D" id="3.30.360.10">
    <property type="entry name" value="Dihydrodipicolinate Reductase, domain 2"/>
    <property type="match status" value="1"/>
</dbReference>
<dbReference type="PANTHER" id="PTHR43708">
    <property type="entry name" value="CONSERVED EXPRESSED OXIDOREDUCTASE (EUROFUNG)"/>
    <property type="match status" value="1"/>
</dbReference>
<reference evidence="3 4" key="1">
    <citation type="submission" date="2019-07" db="EMBL/GenBank/DDBJ databases">
        <title>Whole genome shotgun sequence of Cellulomonas aerilata NBRC 106308.</title>
        <authorList>
            <person name="Hosoyama A."/>
            <person name="Uohara A."/>
            <person name="Ohji S."/>
            <person name="Ichikawa N."/>
        </authorList>
    </citation>
    <scope>NUCLEOTIDE SEQUENCE [LARGE SCALE GENOMIC DNA]</scope>
    <source>
        <strain evidence="3 4">NBRC 106308</strain>
    </source>
</reference>
<gene>
    <name evidence="3" type="ORF">CAE01nite_31500</name>
</gene>
<dbReference type="RefSeq" id="WP_146906457.1">
    <property type="nucleotide sequence ID" value="NZ_BAAARM010000005.1"/>
</dbReference>
<dbReference type="InterPro" id="IPR048477">
    <property type="entry name" value="YceM-like_C"/>
</dbReference>
<dbReference type="SUPFAM" id="SSF55347">
    <property type="entry name" value="Glyceraldehyde-3-phosphate dehydrogenase-like, C-terminal domain"/>
    <property type="match status" value="1"/>
</dbReference>